<comment type="caution">
    <text evidence="1">The sequence shown here is derived from an EMBL/GenBank/DDBJ whole genome shotgun (WGS) entry which is preliminary data.</text>
</comment>
<dbReference type="Proteomes" id="UP001352263">
    <property type="component" value="Unassembled WGS sequence"/>
</dbReference>
<accession>A0ABU6JIS9</accession>
<gene>
    <name evidence="1" type="ORF">RY831_31125</name>
</gene>
<name>A0ABU6JIS9_9BURK</name>
<evidence type="ECO:0000313" key="1">
    <source>
        <dbReference type="EMBL" id="MEC4723592.1"/>
    </source>
</evidence>
<dbReference type="RefSeq" id="WP_326510203.1">
    <property type="nucleotide sequence ID" value="NZ_JAWIIV010000062.1"/>
</dbReference>
<keyword evidence="2" id="KW-1185">Reference proteome</keyword>
<proteinExistence type="predicted"/>
<organism evidence="1 2">
    <name type="scientific">Noviherbaspirillum album</name>
    <dbReference type="NCBI Taxonomy" id="3080276"/>
    <lineage>
        <taxon>Bacteria</taxon>
        <taxon>Pseudomonadati</taxon>
        <taxon>Pseudomonadota</taxon>
        <taxon>Betaproteobacteria</taxon>
        <taxon>Burkholderiales</taxon>
        <taxon>Oxalobacteraceae</taxon>
        <taxon>Noviherbaspirillum</taxon>
    </lineage>
</organism>
<reference evidence="1 2" key="1">
    <citation type="submission" date="2023-10" db="EMBL/GenBank/DDBJ databases">
        <title>Noviherbaspirillum sp. CPCC 100848 genome assembly.</title>
        <authorList>
            <person name="Li X.Y."/>
            <person name="Fang X.M."/>
        </authorList>
    </citation>
    <scope>NUCLEOTIDE SEQUENCE [LARGE SCALE GENOMIC DNA]</scope>
    <source>
        <strain evidence="1 2">CPCC 100848</strain>
    </source>
</reference>
<protein>
    <submittedName>
        <fullName evidence="1">Uncharacterized protein</fullName>
    </submittedName>
</protein>
<evidence type="ECO:0000313" key="2">
    <source>
        <dbReference type="Proteomes" id="UP001352263"/>
    </source>
</evidence>
<sequence length="66" mass="7491">MRIIFRCYARSQYDTLPGMAGCIDMNGYRTIWHIDTPMMWLKKTGIEQISGTVGGLMASMNERANS</sequence>
<dbReference type="EMBL" id="JAWIIV010000062">
    <property type="protein sequence ID" value="MEC4723592.1"/>
    <property type="molecule type" value="Genomic_DNA"/>
</dbReference>